<evidence type="ECO:0000313" key="1">
    <source>
        <dbReference type="EMBL" id="KAJ9661190.1"/>
    </source>
</evidence>
<dbReference type="Proteomes" id="UP001172386">
    <property type="component" value="Unassembled WGS sequence"/>
</dbReference>
<reference evidence="1" key="1">
    <citation type="submission" date="2022-10" db="EMBL/GenBank/DDBJ databases">
        <title>Culturing micro-colonial fungi from biological soil crusts in the Mojave desert and describing Neophaeococcomyces mojavensis, and introducing the new genera and species Taxawa tesnikishii.</title>
        <authorList>
            <person name="Kurbessoian T."/>
            <person name="Stajich J.E."/>
        </authorList>
    </citation>
    <scope>NUCLEOTIDE SEQUENCE</scope>
    <source>
        <strain evidence="1">JES_112</strain>
    </source>
</reference>
<comment type="caution">
    <text evidence="1">The sequence shown here is derived from an EMBL/GenBank/DDBJ whole genome shotgun (WGS) entry which is preliminary data.</text>
</comment>
<sequence length="282" mass="31822">MSVTPTATAIIELDKMSAYDWSAEPVPPRLTPSPGPMPQHDVYEHPPTPPLRMSIFPHPRQSTWHVNVLPYNPTWSSQFEAICYHLHTLFTTSSPPAPYLSIEHIGSTSIPGISAKPNIDILVTFSSKDNLNAAIEALNWEIPTAPPFTKYTQIPRGGGIPGRESYKIYLPEFSPYYATTPERSVYLIADVPENVAGRVQIRCYRTVRDVLRNPANVDLLREYDSVKLELAKQAFQDGLQYSASKDGVIRKVLLRGGWSEEEIDLKEQLTKREWIVDVEEAY</sequence>
<dbReference type="EMBL" id="JAPDRQ010000025">
    <property type="protein sequence ID" value="KAJ9661190.1"/>
    <property type="molecule type" value="Genomic_DNA"/>
</dbReference>
<organism evidence="1 2">
    <name type="scientific">Neophaeococcomyces mojaviensis</name>
    <dbReference type="NCBI Taxonomy" id="3383035"/>
    <lineage>
        <taxon>Eukaryota</taxon>
        <taxon>Fungi</taxon>
        <taxon>Dikarya</taxon>
        <taxon>Ascomycota</taxon>
        <taxon>Pezizomycotina</taxon>
        <taxon>Eurotiomycetes</taxon>
        <taxon>Chaetothyriomycetidae</taxon>
        <taxon>Chaetothyriales</taxon>
        <taxon>Chaetothyriales incertae sedis</taxon>
        <taxon>Neophaeococcomyces</taxon>
    </lineage>
</organism>
<name>A0ACC3AF43_9EURO</name>
<protein>
    <submittedName>
        <fullName evidence="1">Uncharacterized protein</fullName>
    </submittedName>
</protein>
<keyword evidence="2" id="KW-1185">Reference proteome</keyword>
<accession>A0ACC3AF43</accession>
<gene>
    <name evidence="1" type="ORF">H2198_002134</name>
</gene>
<proteinExistence type="predicted"/>
<evidence type="ECO:0000313" key="2">
    <source>
        <dbReference type="Proteomes" id="UP001172386"/>
    </source>
</evidence>